<dbReference type="STRING" id="1817764.A2637_02375"/>
<evidence type="ECO:0000256" key="5">
    <source>
        <dbReference type="ARBA" id="ARBA00022777"/>
    </source>
</evidence>
<dbReference type="EC" id="2.7.13.3" evidence="2"/>
<feature type="transmembrane region" description="Helical" evidence="7">
    <location>
        <begin position="20"/>
        <end position="42"/>
    </location>
</feature>
<protein>
    <recommendedName>
        <fullName evidence="2">histidine kinase</fullName>
        <ecNumber evidence="2">2.7.13.3</ecNumber>
    </recommendedName>
</protein>
<evidence type="ECO:0000256" key="2">
    <source>
        <dbReference type="ARBA" id="ARBA00012438"/>
    </source>
</evidence>
<dbReference type="Proteomes" id="UP000179360">
    <property type="component" value="Unassembled WGS sequence"/>
</dbReference>
<dbReference type="InterPro" id="IPR036890">
    <property type="entry name" value="HATPase_C_sf"/>
</dbReference>
<evidence type="ECO:0000259" key="8">
    <source>
        <dbReference type="PROSITE" id="PS50109"/>
    </source>
</evidence>
<dbReference type="InterPro" id="IPR003594">
    <property type="entry name" value="HATPase_dom"/>
</dbReference>
<organism evidence="9 10">
    <name type="scientific">Candidatus Muproteobacteria bacterium RIFCSPHIGHO2_01_FULL_65_16</name>
    <dbReference type="NCBI Taxonomy" id="1817764"/>
    <lineage>
        <taxon>Bacteria</taxon>
        <taxon>Pseudomonadati</taxon>
        <taxon>Pseudomonadota</taxon>
        <taxon>Candidatus Muproteobacteria</taxon>
    </lineage>
</organism>
<evidence type="ECO:0000256" key="7">
    <source>
        <dbReference type="SAM" id="Phobius"/>
    </source>
</evidence>
<dbReference type="AlphaFoldDB" id="A0A1F6TQQ6"/>
<name>A0A1F6TQQ6_9PROT</name>
<sequence>MTSGTDTRLHDSFRLTSRIAAAASVVVGVIVLAGWALGISFFKSLSPNLASMKANTALAFVLAGAALWLLQPGSEGAARARRRAWALVLAALVTLIGALTLGEYLPGWNLGIDQLLFKDDPGAIGVFSPGRMAPNTAISLVLVGCALLLLDSETIRGHRPAEFFAVIAGFISLLALIGYAYDIQSLFQFTPYSSMALHTVLTFIVLAVGILCARPERGLMAVISSDSAGGLMARYLLPAAVVVPPFLGWLRLLGQRAGLYDTEFGLALFATLNVIVFMFLVRSTSLSLHRTDNKRREAEEDLRRLNLELEQRVEERTAQLESANKELESFSYSVSHDLRAPLRSMDGFSQILAQDYAGALDDQGRDHLKRVRSASQRMGQLIDDLLRLSRIARSEMTYAEADLSAMAQEIVGELRRVEPERNVEFDIAPGIRVRGDRSLLHVALENLLGNAWKFTSRRDPARIEFGAVNHDGATAYFVRDSGVGFDMAYADKLFGAFQRLHSHSEYPGTGIGLATVQRVIHRHGGRVWAEGVVDKGAIFYFTL</sequence>
<evidence type="ECO:0000313" key="10">
    <source>
        <dbReference type="Proteomes" id="UP000179360"/>
    </source>
</evidence>
<dbReference type="GO" id="GO:0007234">
    <property type="term" value="P:osmosensory signaling via phosphorelay pathway"/>
    <property type="evidence" value="ECO:0007669"/>
    <property type="project" value="TreeGrafter"/>
</dbReference>
<keyword evidence="4" id="KW-0808">Transferase</keyword>
<dbReference type="InterPro" id="IPR050351">
    <property type="entry name" value="BphY/WalK/GraS-like"/>
</dbReference>
<evidence type="ECO:0000256" key="6">
    <source>
        <dbReference type="SAM" id="Coils"/>
    </source>
</evidence>
<feature type="transmembrane region" description="Helical" evidence="7">
    <location>
        <begin position="84"/>
        <end position="105"/>
    </location>
</feature>
<keyword evidence="7" id="KW-1133">Transmembrane helix</keyword>
<dbReference type="SUPFAM" id="SSF55874">
    <property type="entry name" value="ATPase domain of HSP90 chaperone/DNA topoisomerase II/histidine kinase"/>
    <property type="match status" value="1"/>
</dbReference>
<keyword evidence="3" id="KW-0597">Phosphoprotein</keyword>
<dbReference type="PANTHER" id="PTHR42878">
    <property type="entry name" value="TWO-COMPONENT HISTIDINE KINASE"/>
    <property type="match status" value="1"/>
</dbReference>
<keyword evidence="5" id="KW-0418">Kinase</keyword>
<dbReference type="Pfam" id="PF02518">
    <property type="entry name" value="HATPase_c"/>
    <property type="match status" value="1"/>
</dbReference>
<dbReference type="CDD" id="cd00082">
    <property type="entry name" value="HisKA"/>
    <property type="match status" value="1"/>
</dbReference>
<dbReference type="SUPFAM" id="SSF47384">
    <property type="entry name" value="Homodimeric domain of signal transducing histidine kinase"/>
    <property type="match status" value="1"/>
</dbReference>
<evidence type="ECO:0000256" key="3">
    <source>
        <dbReference type="ARBA" id="ARBA00022553"/>
    </source>
</evidence>
<feature type="transmembrane region" description="Helical" evidence="7">
    <location>
        <begin position="233"/>
        <end position="252"/>
    </location>
</feature>
<accession>A0A1F6TQQ6</accession>
<proteinExistence type="predicted"/>
<dbReference type="SMART" id="SM00388">
    <property type="entry name" value="HisKA"/>
    <property type="match status" value="1"/>
</dbReference>
<feature type="transmembrane region" description="Helical" evidence="7">
    <location>
        <begin position="264"/>
        <end position="281"/>
    </location>
</feature>
<evidence type="ECO:0000256" key="1">
    <source>
        <dbReference type="ARBA" id="ARBA00000085"/>
    </source>
</evidence>
<feature type="domain" description="Histidine kinase" evidence="8">
    <location>
        <begin position="333"/>
        <end position="543"/>
    </location>
</feature>
<dbReference type="SMART" id="SM00387">
    <property type="entry name" value="HATPase_c"/>
    <property type="match status" value="1"/>
</dbReference>
<evidence type="ECO:0000313" key="9">
    <source>
        <dbReference type="EMBL" id="OGI47422.1"/>
    </source>
</evidence>
<dbReference type="PANTHER" id="PTHR42878:SF15">
    <property type="entry name" value="BACTERIOPHYTOCHROME"/>
    <property type="match status" value="1"/>
</dbReference>
<reference evidence="9 10" key="1">
    <citation type="journal article" date="2016" name="Nat. Commun.">
        <title>Thousands of microbial genomes shed light on interconnected biogeochemical processes in an aquifer system.</title>
        <authorList>
            <person name="Anantharaman K."/>
            <person name="Brown C.T."/>
            <person name="Hug L.A."/>
            <person name="Sharon I."/>
            <person name="Castelle C.J."/>
            <person name="Probst A.J."/>
            <person name="Thomas B.C."/>
            <person name="Singh A."/>
            <person name="Wilkins M.J."/>
            <person name="Karaoz U."/>
            <person name="Brodie E.L."/>
            <person name="Williams K.H."/>
            <person name="Hubbard S.S."/>
            <person name="Banfield J.F."/>
        </authorList>
    </citation>
    <scope>NUCLEOTIDE SEQUENCE [LARGE SCALE GENOMIC DNA]</scope>
</reference>
<dbReference type="Gene3D" id="3.30.565.10">
    <property type="entry name" value="Histidine kinase-like ATPase, C-terminal domain"/>
    <property type="match status" value="1"/>
</dbReference>
<gene>
    <name evidence="9" type="ORF">A2637_02375</name>
</gene>
<dbReference type="InterPro" id="IPR003661">
    <property type="entry name" value="HisK_dim/P_dom"/>
</dbReference>
<dbReference type="GO" id="GO:0000156">
    <property type="term" value="F:phosphorelay response regulator activity"/>
    <property type="evidence" value="ECO:0007669"/>
    <property type="project" value="TreeGrafter"/>
</dbReference>
<dbReference type="InterPro" id="IPR036097">
    <property type="entry name" value="HisK_dim/P_sf"/>
</dbReference>
<dbReference type="FunFam" id="3.30.565.10:FF:000006">
    <property type="entry name" value="Sensor histidine kinase WalK"/>
    <property type="match status" value="1"/>
</dbReference>
<dbReference type="GO" id="GO:0030295">
    <property type="term" value="F:protein kinase activator activity"/>
    <property type="evidence" value="ECO:0007669"/>
    <property type="project" value="TreeGrafter"/>
</dbReference>
<keyword evidence="7" id="KW-0472">Membrane</keyword>
<comment type="catalytic activity">
    <reaction evidence="1">
        <text>ATP + protein L-histidine = ADP + protein N-phospho-L-histidine.</text>
        <dbReference type="EC" id="2.7.13.3"/>
    </reaction>
</comment>
<keyword evidence="6" id="KW-0175">Coiled coil</keyword>
<feature type="transmembrane region" description="Helical" evidence="7">
    <location>
        <begin position="162"/>
        <end position="181"/>
    </location>
</feature>
<feature type="transmembrane region" description="Helical" evidence="7">
    <location>
        <begin position="132"/>
        <end position="150"/>
    </location>
</feature>
<dbReference type="EMBL" id="MFSY01000020">
    <property type="protein sequence ID" value="OGI47422.1"/>
    <property type="molecule type" value="Genomic_DNA"/>
</dbReference>
<dbReference type="FunFam" id="1.10.287.130:FF:000070">
    <property type="entry name" value="Histidine kinase sensor protein"/>
    <property type="match status" value="1"/>
</dbReference>
<dbReference type="PROSITE" id="PS50109">
    <property type="entry name" value="HIS_KIN"/>
    <property type="match status" value="1"/>
</dbReference>
<feature type="transmembrane region" description="Helical" evidence="7">
    <location>
        <begin position="193"/>
        <end position="213"/>
    </location>
</feature>
<feature type="transmembrane region" description="Helical" evidence="7">
    <location>
        <begin position="54"/>
        <end position="72"/>
    </location>
</feature>
<dbReference type="Pfam" id="PF00512">
    <property type="entry name" value="HisKA"/>
    <property type="match status" value="1"/>
</dbReference>
<dbReference type="InterPro" id="IPR005467">
    <property type="entry name" value="His_kinase_dom"/>
</dbReference>
<dbReference type="GO" id="GO:0000155">
    <property type="term" value="F:phosphorelay sensor kinase activity"/>
    <property type="evidence" value="ECO:0007669"/>
    <property type="project" value="InterPro"/>
</dbReference>
<feature type="coiled-coil region" evidence="6">
    <location>
        <begin position="288"/>
        <end position="326"/>
    </location>
</feature>
<dbReference type="Gene3D" id="1.10.287.130">
    <property type="match status" value="1"/>
</dbReference>
<dbReference type="InterPro" id="IPR004358">
    <property type="entry name" value="Sig_transdc_His_kin-like_C"/>
</dbReference>
<keyword evidence="7" id="KW-0812">Transmembrane</keyword>
<comment type="caution">
    <text evidence="9">The sequence shown here is derived from an EMBL/GenBank/DDBJ whole genome shotgun (WGS) entry which is preliminary data.</text>
</comment>
<evidence type="ECO:0000256" key="4">
    <source>
        <dbReference type="ARBA" id="ARBA00022679"/>
    </source>
</evidence>
<dbReference type="PRINTS" id="PR00344">
    <property type="entry name" value="BCTRLSENSOR"/>
</dbReference>